<evidence type="ECO:0000313" key="2">
    <source>
        <dbReference type="EMBL" id="KAK1411002.1"/>
    </source>
</evidence>
<feature type="chain" id="PRO_5042055266" evidence="1">
    <location>
        <begin position="19"/>
        <end position="73"/>
    </location>
</feature>
<reference evidence="2" key="1">
    <citation type="journal article" date="2023" name="bioRxiv">
        <title>Improved chromosome-level genome assembly for marigold (Tagetes erecta).</title>
        <authorList>
            <person name="Jiang F."/>
            <person name="Yuan L."/>
            <person name="Wang S."/>
            <person name="Wang H."/>
            <person name="Xu D."/>
            <person name="Wang A."/>
            <person name="Fan W."/>
        </authorList>
    </citation>
    <scope>NUCLEOTIDE SEQUENCE</scope>
    <source>
        <strain evidence="2">WSJ</strain>
        <tissue evidence="2">Leaf</tissue>
    </source>
</reference>
<dbReference type="EMBL" id="JAUHHV010000010">
    <property type="protein sequence ID" value="KAK1411002.1"/>
    <property type="molecule type" value="Genomic_DNA"/>
</dbReference>
<dbReference type="Proteomes" id="UP001229421">
    <property type="component" value="Unassembled WGS sequence"/>
</dbReference>
<organism evidence="2 3">
    <name type="scientific">Tagetes erecta</name>
    <name type="common">African marigold</name>
    <dbReference type="NCBI Taxonomy" id="13708"/>
    <lineage>
        <taxon>Eukaryota</taxon>
        <taxon>Viridiplantae</taxon>
        <taxon>Streptophyta</taxon>
        <taxon>Embryophyta</taxon>
        <taxon>Tracheophyta</taxon>
        <taxon>Spermatophyta</taxon>
        <taxon>Magnoliopsida</taxon>
        <taxon>eudicotyledons</taxon>
        <taxon>Gunneridae</taxon>
        <taxon>Pentapetalae</taxon>
        <taxon>asterids</taxon>
        <taxon>campanulids</taxon>
        <taxon>Asterales</taxon>
        <taxon>Asteraceae</taxon>
        <taxon>Asteroideae</taxon>
        <taxon>Heliantheae alliance</taxon>
        <taxon>Tageteae</taxon>
        <taxon>Tagetes</taxon>
    </lineage>
</organism>
<sequence>MQTTTIIIIIITIIKAAASNHLKRKVKSTKHNFPSLIHSQMLLIMMEYEQNLVRFTSQIPLSLDVNNFQKYWN</sequence>
<keyword evidence="1" id="KW-0732">Signal</keyword>
<accession>A0AAD8NJA3</accession>
<comment type="caution">
    <text evidence="2">The sequence shown here is derived from an EMBL/GenBank/DDBJ whole genome shotgun (WGS) entry which is preliminary data.</text>
</comment>
<dbReference type="AlphaFoldDB" id="A0AAD8NJA3"/>
<evidence type="ECO:0000256" key="1">
    <source>
        <dbReference type="SAM" id="SignalP"/>
    </source>
</evidence>
<proteinExistence type="predicted"/>
<gene>
    <name evidence="2" type="ORF">QVD17_37545</name>
</gene>
<protein>
    <submittedName>
        <fullName evidence="2">Uncharacterized protein</fullName>
    </submittedName>
</protein>
<feature type="signal peptide" evidence="1">
    <location>
        <begin position="1"/>
        <end position="18"/>
    </location>
</feature>
<evidence type="ECO:0000313" key="3">
    <source>
        <dbReference type="Proteomes" id="UP001229421"/>
    </source>
</evidence>
<keyword evidence="3" id="KW-1185">Reference proteome</keyword>
<name>A0AAD8NJA3_TARER</name>